<dbReference type="Proteomes" id="UP000008064">
    <property type="component" value="Unassembled WGS sequence"/>
</dbReference>
<dbReference type="RefSeq" id="XP_007312675.1">
    <property type="nucleotide sequence ID" value="XM_007312613.2"/>
</dbReference>
<organism>
    <name type="scientific">Serpula lacrymans var. lacrymans (strain S7.9)</name>
    <name type="common">Dry rot fungus</name>
    <dbReference type="NCBI Taxonomy" id="578457"/>
    <lineage>
        <taxon>Eukaryota</taxon>
        <taxon>Fungi</taxon>
        <taxon>Dikarya</taxon>
        <taxon>Basidiomycota</taxon>
        <taxon>Agaricomycotina</taxon>
        <taxon>Agaricomycetes</taxon>
        <taxon>Agaricomycetidae</taxon>
        <taxon>Boletales</taxon>
        <taxon>Coniophorineae</taxon>
        <taxon>Serpulaceae</taxon>
        <taxon>Serpula</taxon>
    </lineage>
</organism>
<dbReference type="AlphaFoldDB" id="F8NF77"/>
<protein>
    <submittedName>
        <fullName evidence="1">Uncharacterized protein</fullName>
    </submittedName>
</protein>
<dbReference type="HOGENOM" id="CLU_000384_32_2_1"/>
<feature type="non-terminal residue" evidence="1">
    <location>
        <position position="1"/>
    </location>
</feature>
<dbReference type="GeneID" id="18808986"/>
<feature type="non-terminal residue" evidence="1">
    <location>
        <position position="69"/>
    </location>
</feature>
<name>F8NF77_SERL9</name>
<accession>F8NF77</accession>
<dbReference type="OrthoDB" id="5599419at2759"/>
<dbReference type="KEGG" id="sla:SERLADRAFT_343533"/>
<dbReference type="EMBL" id="GL945428">
    <property type="protein sequence ID" value="EGO30791.1"/>
    <property type="molecule type" value="Genomic_DNA"/>
</dbReference>
<reference evidence="1" key="1">
    <citation type="submission" date="2011-04" db="EMBL/GenBank/DDBJ databases">
        <title>Evolution of plant cell wall degrading machinery underlies the functional diversity of forest fungi.</title>
        <authorList>
            <consortium name="US DOE Joint Genome Institute (JGI-PGF)"/>
            <person name="Eastwood D.C."/>
            <person name="Floudas D."/>
            <person name="Binder M."/>
            <person name="Majcherczyk A."/>
            <person name="Schneider P."/>
            <person name="Aerts A."/>
            <person name="Asiegbu F.O."/>
            <person name="Baker S.E."/>
            <person name="Barry K."/>
            <person name="Bendiksby M."/>
            <person name="Blumentritt M."/>
            <person name="Coutinho P.M."/>
            <person name="Cullen D."/>
            <person name="Cullen D."/>
            <person name="Gathman A."/>
            <person name="Goodell B."/>
            <person name="Henrissat B."/>
            <person name="Ihrmark K."/>
            <person name="Kauserud H."/>
            <person name="Kohler A."/>
            <person name="LaButti K."/>
            <person name="Lapidus A."/>
            <person name="Lavin J.L."/>
            <person name="Lee Y.-H."/>
            <person name="Lindquist E."/>
            <person name="Lilly W."/>
            <person name="Lucas S."/>
            <person name="Morin E."/>
            <person name="Murat C."/>
            <person name="Oguiza J.A."/>
            <person name="Park J."/>
            <person name="Pisabarro A.G."/>
            <person name="Riley R."/>
            <person name="Rosling A."/>
            <person name="Salamov A."/>
            <person name="Schmidt O."/>
            <person name="Schmutz J."/>
            <person name="Skrede I."/>
            <person name="Stenlid J."/>
            <person name="Wiebenga A."/>
            <person name="Xie X."/>
            <person name="Kues U."/>
            <person name="Hibbett D.S."/>
            <person name="Hoffmeister D."/>
            <person name="Hogberg N."/>
            <person name="Martin F."/>
            <person name="Grigoriev I.V."/>
            <person name="Watkinson S.C."/>
        </authorList>
    </citation>
    <scope>NUCLEOTIDE SEQUENCE</scope>
    <source>
        <strain evidence="1">S7.9</strain>
    </source>
</reference>
<evidence type="ECO:0000313" key="1">
    <source>
        <dbReference type="EMBL" id="EGO30791.1"/>
    </source>
</evidence>
<proteinExistence type="predicted"/>
<gene>
    <name evidence="1" type="ORF">SERLADRAFT_343533</name>
</gene>
<sequence length="69" mass="7895">LPLQKLNVSIPIYNIDGTLNAGGYITHKWLFVVEYQDHREHITAEVTQLGKINLILGCTWLVKHNPEID</sequence>